<evidence type="ECO:0000256" key="1">
    <source>
        <dbReference type="ARBA" id="ARBA00005189"/>
    </source>
</evidence>
<keyword evidence="7" id="KW-1185">Reference proteome</keyword>
<reference evidence="6 7" key="1">
    <citation type="submission" date="2018-06" db="EMBL/GenBank/DDBJ databases">
        <authorList>
            <consortium name="Pathogen Informatics"/>
            <person name="Doyle S."/>
        </authorList>
    </citation>
    <scope>NUCLEOTIDE SEQUENCE [LARGE SCALE GENOMIC DNA]</scope>
    <source>
        <strain evidence="6 7">NCTC10717</strain>
    </source>
</reference>
<dbReference type="EMBL" id="UHIA01000004">
    <property type="protein sequence ID" value="SUO98439.1"/>
    <property type="molecule type" value="Genomic_DNA"/>
</dbReference>
<evidence type="ECO:0000313" key="7">
    <source>
        <dbReference type="Proteomes" id="UP000254575"/>
    </source>
</evidence>
<proteinExistence type="predicted"/>
<dbReference type="AlphaFoldDB" id="A0A380N0X1"/>
<evidence type="ECO:0000256" key="3">
    <source>
        <dbReference type="ARBA" id="ARBA00023315"/>
    </source>
</evidence>
<evidence type="ECO:0000259" key="5">
    <source>
        <dbReference type="SMART" id="SM00563"/>
    </source>
</evidence>
<feature type="transmembrane region" description="Helical" evidence="4">
    <location>
        <begin position="7"/>
        <end position="31"/>
    </location>
</feature>
<name>A0A380N0X1_9GAMM</name>
<dbReference type="RefSeq" id="WP_245888173.1">
    <property type="nucleotide sequence ID" value="NZ_UHIA01000004.1"/>
</dbReference>
<gene>
    <name evidence="6" type="primary">plsC</name>
    <name evidence="6" type="ORF">NCTC10717_02191</name>
</gene>
<feature type="domain" description="Phospholipid/glycerol acyltransferase" evidence="5">
    <location>
        <begin position="72"/>
        <end position="186"/>
    </location>
</feature>
<evidence type="ECO:0000313" key="6">
    <source>
        <dbReference type="EMBL" id="SUO98439.1"/>
    </source>
</evidence>
<accession>A0A380N0X1</accession>
<keyword evidence="3 6" id="KW-0012">Acyltransferase</keyword>
<dbReference type="GO" id="GO:0003841">
    <property type="term" value="F:1-acylglycerol-3-phosphate O-acyltransferase activity"/>
    <property type="evidence" value="ECO:0007669"/>
    <property type="project" value="UniProtKB-EC"/>
</dbReference>
<dbReference type="Proteomes" id="UP000254575">
    <property type="component" value="Unassembled WGS sequence"/>
</dbReference>
<keyword evidence="2 6" id="KW-0808">Transferase</keyword>
<organism evidence="6 7">
    <name type="scientific">Suttonella indologenes</name>
    <dbReference type="NCBI Taxonomy" id="13276"/>
    <lineage>
        <taxon>Bacteria</taxon>
        <taxon>Pseudomonadati</taxon>
        <taxon>Pseudomonadota</taxon>
        <taxon>Gammaproteobacteria</taxon>
        <taxon>Cardiobacteriales</taxon>
        <taxon>Cardiobacteriaceae</taxon>
        <taxon>Suttonella</taxon>
    </lineage>
</organism>
<evidence type="ECO:0000256" key="4">
    <source>
        <dbReference type="SAM" id="Phobius"/>
    </source>
</evidence>
<keyword evidence="4" id="KW-1133">Transmembrane helix</keyword>
<keyword evidence="4" id="KW-0472">Membrane</keyword>
<dbReference type="GO" id="GO:0006654">
    <property type="term" value="P:phosphatidic acid biosynthetic process"/>
    <property type="evidence" value="ECO:0007669"/>
    <property type="project" value="TreeGrafter"/>
</dbReference>
<dbReference type="PANTHER" id="PTHR10434">
    <property type="entry name" value="1-ACYL-SN-GLYCEROL-3-PHOSPHATE ACYLTRANSFERASE"/>
    <property type="match status" value="1"/>
</dbReference>
<comment type="pathway">
    <text evidence="1">Lipid metabolism.</text>
</comment>
<evidence type="ECO:0000256" key="2">
    <source>
        <dbReference type="ARBA" id="ARBA00022679"/>
    </source>
</evidence>
<dbReference type="PANTHER" id="PTHR10434:SF40">
    <property type="entry name" value="1-ACYL-SN-GLYCEROL-3-PHOSPHATE ACYLTRANSFERASE"/>
    <property type="match status" value="1"/>
</dbReference>
<keyword evidence="4" id="KW-0812">Transmembrane</keyword>
<protein>
    <submittedName>
        <fullName evidence="6">1-acyl-sn-glycerol-3-phosphate acyltransferase</fullName>
        <ecNumber evidence="6">2.3.1.51</ecNumber>
    </submittedName>
</protein>
<dbReference type="InterPro" id="IPR002123">
    <property type="entry name" value="Plipid/glycerol_acylTrfase"/>
</dbReference>
<dbReference type="SMART" id="SM00563">
    <property type="entry name" value="PlsC"/>
    <property type="match status" value="1"/>
</dbReference>
<dbReference type="CDD" id="cd07989">
    <property type="entry name" value="LPLAT_AGPAT-like"/>
    <property type="match status" value="1"/>
</dbReference>
<sequence length="246" mass="28125">MLMKIRTVLFYVCWGIATAIWSLLIVAMIVLPYRRRLLWATGWADTSIWLARVLAGIDYQVHGREHLPDRAMVFASNHQSTWETLFLPTLWRDQVWVLKKELTQIPIFGWAMALLRPIAIDRSQRKQAMQQVIEQGRAKIEAGLSVVMYPEGHRFAPEVPLKFKSGAARLAHNLQVSIIPIAHNAGQFWPRRGWLHSGTVQVFIGKAIDPADFETVEAFNQALEDWVRVHRDQAVQAENARRGVSA</sequence>
<dbReference type="EC" id="2.3.1.51" evidence="6"/>
<dbReference type="SUPFAM" id="SSF69593">
    <property type="entry name" value="Glycerol-3-phosphate (1)-acyltransferase"/>
    <property type="match status" value="1"/>
</dbReference>
<dbReference type="Pfam" id="PF01553">
    <property type="entry name" value="Acyltransferase"/>
    <property type="match status" value="1"/>
</dbReference>